<dbReference type="NCBIfam" id="TIGR01409">
    <property type="entry name" value="TAT_signal_seq"/>
    <property type="match status" value="1"/>
</dbReference>
<dbReference type="STRING" id="550447.SAMN05428946_1216"/>
<evidence type="ECO:0000313" key="2">
    <source>
        <dbReference type="EMBL" id="SIT76034.1"/>
    </source>
</evidence>
<accession>A0A1U7PM05</accession>
<gene>
    <name evidence="2" type="ORF">SAMN05428946_1216</name>
</gene>
<dbReference type="RefSeq" id="WP_076757411.1">
    <property type="nucleotide sequence ID" value="NZ_FTPL01000001.1"/>
</dbReference>
<protein>
    <submittedName>
        <fullName evidence="2">Gluconate 2-dehydrogenase gamma chain</fullName>
    </submittedName>
</protein>
<dbReference type="EMBL" id="FTPL01000001">
    <property type="protein sequence ID" value="SIT76034.1"/>
    <property type="molecule type" value="Genomic_DNA"/>
</dbReference>
<dbReference type="InterPro" id="IPR027056">
    <property type="entry name" value="Gluconate_2DH_su3"/>
</dbReference>
<dbReference type="InterPro" id="IPR019546">
    <property type="entry name" value="TAT_signal_bac_arc"/>
</dbReference>
<organism evidence="2 3">
    <name type="scientific">Edaphobacillus lindanitolerans</name>
    <dbReference type="NCBI Taxonomy" id="550447"/>
    <lineage>
        <taxon>Bacteria</taxon>
        <taxon>Bacillati</taxon>
        <taxon>Bacillota</taxon>
        <taxon>Bacilli</taxon>
        <taxon>Bacillales</taxon>
        <taxon>Bacillaceae</taxon>
        <taxon>Edaphobacillus</taxon>
    </lineage>
</organism>
<dbReference type="InterPro" id="IPR006311">
    <property type="entry name" value="TAT_signal"/>
</dbReference>
<reference evidence="3" key="1">
    <citation type="submission" date="2017-01" db="EMBL/GenBank/DDBJ databases">
        <authorList>
            <person name="Varghese N."/>
            <person name="Submissions S."/>
        </authorList>
    </citation>
    <scope>NUCLEOTIDE SEQUENCE [LARGE SCALE GENOMIC DNA]</scope>
    <source>
        <strain evidence="3">MNA4</strain>
    </source>
</reference>
<dbReference type="AlphaFoldDB" id="A0A1U7PM05"/>
<name>A0A1U7PM05_9BACI</name>
<dbReference type="PROSITE" id="PS51318">
    <property type="entry name" value="TAT"/>
    <property type="match status" value="1"/>
</dbReference>
<evidence type="ECO:0000256" key="1">
    <source>
        <dbReference type="SAM" id="MobiDB-lite"/>
    </source>
</evidence>
<proteinExistence type="predicted"/>
<dbReference type="Pfam" id="PF13618">
    <property type="entry name" value="Gluconate_2-dh3"/>
    <property type="match status" value="1"/>
</dbReference>
<dbReference type="Proteomes" id="UP000187550">
    <property type="component" value="Unassembled WGS sequence"/>
</dbReference>
<keyword evidence="3" id="KW-1185">Reference proteome</keyword>
<feature type="region of interest" description="Disordered" evidence="1">
    <location>
        <begin position="42"/>
        <end position="67"/>
    </location>
</feature>
<dbReference type="OrthoDB" id="8400810at2"/>
<sequence length="253" mass="27618">MADEKKDVSRRDFLKTAGVATGTLVGGGVIGGLIGYNMKGGGTKTAGDSASRSGGRKDEGAGSPNGRMFFTNDHDFSVLSEATERIFPKDDLGPGAKDLGVPYFIDHQLAGAYGNNEKEYMQGPFLAGQATQGYQSRLRRKEIFVQGIRKMDDEAKKRFDKSFLDIEGDQMDEVITAFQKDEVEMEGVAAGFFFRLLRSATLEGAYSDPMYGGNRGMEGWKMKGFPGHQMSYADKVDSKEFQKISPESLGGQH</sequence>
<evidence type="ECO:0000313" key="3">
    <source>
        <dbReference type="Proteomes" id="UP000187550"/>
    </source>
</evidence>